<reference evidence="9 10" key="1">
    <citation type="submission" date="2017-07" db="EMBL/GenBank/DDBJ databases">
        <title>Fictibacillus sp. nov. GDSW-R2A3 Genome sequencing and assembly.</title>
        <authorList>
            <person name="Mayilraj S."/>
        </authorList>
    </citation>
    <scope>NUCLEOTIDE SEQUENCE [LARGE SCALE GENOMIC DNA]</scope>
    <source>
        <strain evidence="9 10">GDSW-R2A3</strain>
    </source>
</reference>
<dbReference type="SUPFAM" id="SSF161098">
    <property type="entry name" value="MetI-like"/>
    <property type="match status" value="1"/>
</dbReference>
<evidence type="ECO:0000256" key="2">
    <source>
        <dbReference type="ARBA" id="ARBA00022448"/>
    </source>
</evidence>
<dbReference type="GO" id="GO:0055085">
    <property type="term" value="P:transmembrane transport"/>
    <property type="evidence" value="ECO:0007669"/>
    <property type="project" value="InterPro"/>
</dbReference>
<gene>
    <name evidence="9" type="ORF">CGZ90_11925</name>
</gene>
<feature type="transmembrane region" description="Helical" evidence="7">
    <location>
        <begin position="80"/>
        <end position="102"/>
    </location>
</feature>
<feature type="transmembrane region" description="Helical" evidence="7">
    <location>
        <begin position="159"/>
        <end position="178"/>
    </location>
</feature>
<keyword evidence="5 7" id="KW-1133">Transmembrane helix</keyword>
<dbReference type="AlphaFoldDB" id="A0A235F816"/>
<accession>A0A235F816</accession>
<evidence type="ECO:0000313" key="9">
    <source>
        <dbReference type="EMBL" id="OYD57382.1"/>
    </source>
</evidence>
<evidence type="ECO:0000313" key="10">
    <source>
        <dbReference type="Proteomes" id="UP000215059"/>
    </source>
</evidence>
<protein>
    <submittedName>
        <fullName evidence="9">Peptide ABC transporter permease</fullName>
    </submittedName>
</protein>
<keyword evidence="6 7" id="KW-0472">Membrane</keyword>
<feature type="transmembrane region" description="Helical" evidence="7">
    <location>
        <begin position="114"/>
        <end position="139"/>
    </location>
</feature>
<keyword evidence="3" id="KW-1003">Cell membrane</keyword>
<dbReference type="RefSeq" id="WP_094252731.1">
    <property type="nucleotide sequence ID" value="NZ_JBHLXL010000001.1"/>
</dbReference>
<evidence type="ECO:0000256" key="1">
    <source>
        <dbReference type="ARBA" id="ARBA00004651"/>
    </source>
</evidence>
<evidence type="ECO:0000256" key="5">
    <source>
        <dbReference type="ARBA" id="ARBA00022989"/>
    </source>
</evidence>
<dbReference type="EMBL" id="NOII01000003">
    <property type="protein sequence ID" value="OYD57382.1"/>
    <property type="molecule type" value="Genomic_DNA"/>
</dbReference>
<keyword evidence="2" id="KW-0813">Transport</keyword>
<organism evidence="9 10">
    <name type="scientific">Fictibacillus aquaticus</name>
    <dbReference type="NCBI Taxonomy" id="2021314"/>
    <lineage>
        <taxon>Bacteria</taxon>
        <taxon>Bacillati</taxon>
        <taxon>Bacillota</taxon>
        <taxon>Bacilli</taxon>
        <taxon>Bacillales</taxon>
        <taxon>Fictibacillaceae</taxon>
        <taxon>Fictibacillus</taxon>
    </lineage>
</organism>
<dbReference type="OrthoDB" id="2958608at2"/>
<comment type="subcellular location">
    <subcellularLocation>
        <location evidence="1">Cell membrane</location>
        <topology evidence="1">Multi-pass membrane protein</topology>
    </subcellularLocation>
</comment>
<proteinExistence type="predicted"/>
<evidence type="ECO:0000256" key="4">
    <source>
        <dbReference type="ARBA" id="ARBA00022692"/>
    </source>
</evidence>
<feature type="transmembrane region" description="Helical" evidence="7">
    <location>
        <begin position="254"/>
        <end position="278"/>
    </location>
</feature>
<keyword evidence="4 7" id="KW-0812">Transmembrane</keyword>
<comment type="caution">
    <text evidence="9">The sequence shown here is derived from an EMBL/GenBank/DDBJ whole genome shotgun (WGS) entry which is preliminary data.</text>
</comment>
<sequence>MQRAVIEGFQSLLKLALAVFGIICLGSLPGLFNHLTVNVPQYIQTIQDVAAKLAHPASITYSTTVRPLFPEIFIRFKESLIIFSCSLFFSITLAIIVVYYLIRLSERRLNQVRQLIAFFESIPDILIILGLQLFVVWLFQVTGVLFVKVAGIGDNTVRALPMIALSIPTTLMFIKLLLVRFEEEFRRDYVLLAEAKGLSRVAVFYRHVFINVLFSLFFFTKTTIWFMLSNLYIIEYFFNSLGIFLFVKENPTSEIFVVSLLLIYIPVFLFIQAFQLFAPDALKERT</sequence>
<dbReference type="PANTHER" id="PTHR30465:SF44">
    <property type="entry name" value="ABC-TYPE DIPEPTIDE_OLIGOPEPTIDE TRANSPORT SYSTEM, PERMEASE COMPONENT"/>
    <property type="match status" value="1"/>
</dbReference>
<dbReference type="Gene3D" id="1.10.3720.10">
    <property type="entry name" value="MetI-like"/>
    <property type="match status" value="1"/>
</dbReference>
<dbReference type="InterPro" id="IPR000515">
    <property type="entry name" value="MetI-like"/>
</dbReference>
<evidence type="ECO:0000256" key="6">
    <source>
        <dbReference type="ARBA" id="ARBA00023136"/>
    </source>
</evidence>
<evidence type="ECO:0000259" key="8">
    <source>
        <dbReference type="PROSITE" id="PS50928"/>
    </source>
</evidence>
<dbReference type="GO" id="GO:0005886">
    <property type="term" value="C:plasma membrane"/>
    <property type="evidence" value="ECO:0007669"/>
    <property type="project" value="UniProtKB-SubCell"/>
</dbReference>
<evidence type="ECO:0000256" key="7">
    <source>
        <dbReference type="SAM" id="Phobius"/>
    </source>
</evidence>
<feature type="transmembrane region" description="Helical" evidence="7">
    <location>
        <begin position="12"/>
        <end position="32"/>
    </location>
</feature>
<dbReference type="PROSITE" id="PS50928">
    <property type="entry name" value="ABC_TM1"/>
    <property type="match status" value="1"/>
</dbReference>
<feature type="domain" description="ABC transmembrane type-1" evidence="8">
    <location>
        <begin position="76"/>
        <end position="273"/>
    </location>
</feature>
<feature type="transmembrane region" description="Helical" evidence="7">
    <location>
        <begin position="198"/>
        <end position="218"/>
    </location>
</feature>
<dbReference type="PANTHER" id="PTHR30465">
    <property type="entry name" value="INNER MEMBRANE ABC TRANSPORTER"/>
    <property type="match status" value="1"/>
</dbReference>
<evidence type="ECO:0000256" key="3">
    <source>
        <dbReference type="ARBA" id="ARBA00022475"/>
    </source>
</evidence>
<dbReference type="Proteomes" id="UP000215059">
    <property type="component" value="Unassembled WGS sequence"/>
</dbReference>
<keyword evidence="10" id="KW-1185">Reference proteome</keyword>
<feature type="transmembrane region" description="Helical" evidence="7">
    <location>
        <begin position="224"/>
        <end position="247"/>
    </location>
</feature>
<name>A0A235F816_9BACL</name>
<dbReference type="InterPro" id="IPR035906">
    <property type="entry name" value="MetI-like_sf"/>
</dbReference>